<sequence>MAAISLLQWTSRASWEDNKAVLRELLHEAKTQREAQEPHLIILPEMFARFGAGEKAQGKFAETIGKGEVQNWLSAACREFDVWILAGTLPIAAGERYAAASLLFDASGTQRARYDKIHLFDAHVQDGTKSYRESKFTRPGHKLVVVPTPFGKLGLTVCYDLRFPEIFRALRTLGAELIALPSAFTKVTGEAHWQPLLQARAIENQVFMLAPNQCGVHDDQRETWGHSMVVDPWGRVIAEQTQTQGVVTVRPDRNELKAVRERMPVQQHNQFEVSFIHDKPTSE</sequence>
<evidence type="ECO:0000313" key="4">
    <source>
        <dbReference type="EMBL" id="RUO33441.1"/>
    </source>
</evidence>
<dbReference type="InterPro" id="IPR036526">
    <property type="entry name" value="C-N_Hydrolase_sf"/>
</dbReference>
<keyword evidence="2 4" id="KW-0378">Hydrolase</keyword>
<evidence type="ECO:0000256" key="2">
    <source>
        <dbReference type="ARBA" id="ARBA00022801"/>
    </source>
</evidence>
<dbReference type="Gene3D" id="3.60.110.10">
    <property type="entry name" value="Carbon-nitrogen hydrolase"/>
    <property type="match status" value="1"/>
</dbReference>
<reference evidence="4 5" key="1">
    <citation type="journal article" date="2011" name="Front. Microbiol.">
        <title>Genomic signatures of strain selection and enhancement in Bacillus atrophaeus var. globigii, a historical biowarfare simulant.</title>
        <authorList>
            <person name="Gibbons H.S."/>
            <person name="Broomall S.M."/>
            <person name="McNew L.A."/>
            <person name="Daligault H."/>
            <person name="Chapman C."/>
            <person name="Bruce D."/>
            <person name="Karavis M."/>
            <person name="Krepps M."/>
            <person name="McGregor P.A."/>
            <person name="Hong C."/>
            <person name="Park K.H."/>
            <person name="Akmal A."/>
            <person name="Feldman A."/>
            <person name="Lin J.S."/>
            <person name="Chang W.E."/>
            <person name="Higgs B.W."/>
            <person name="Demirev P."/>
            <person name="Lindquist J."/>
            <person name="Liem A."/>
            <person name="Fochler E."/>
            <person name="Read T.D."/>
            <person name="Tapia R."/>
            <person name="Johnson S."/>
            <person name="Bishop-Lilly K.A."/>
            <person name="Detter C."/>
            <person name="Han C."/>
            <person name="Sozhamannan S."/>
            <person name="Rosenzweig C.N."/>
            <person name="Skowronski E.W."/>
        </authorList>
    </citation>
    <scope>NUCLEOTIDE SEQUENCE [LARGE SCALE GENOMIC DNA]</scope>
    <source>
        <strain evidence="4 5">GYP-17</strain>
    </source>
</reference>
<dbReference type="GO" id="GO:0016811">
    <property type="term" value="F:hydrolase activity, acting on carbon-nitrogen (but not peptide) bonds, in linear amides"/>
    <property type="evidence" value="ECO:0007669"/>
    <property type="project" value="InterPro"/>
</dbReference>
<dbReference type="Pfam" id="PF00795">
    <property type="entry name" value="CN_hydrolase"/>
    <property type="match status" value="1"/>
</dbReference>
<organism evidence="4 5">
    <name type="scientific">Aliidiomarina sanyensis</name>
    <dbReference type="NCBI Taxonomy" id="1249555"/>
    <lineage>
        <taxon>Bacteria</taxon>
        <taxon>Pseudomonadati</taxon>
        <taxon>Pseudomonadota</taxon>
        <taxon>Gammaproteobacteria</taxon>
        <taxon>Alteromonadales</taxon>
        <taxon>Idiomarinaceae</taxon>
        <taxon>Aliidiomarina</taxon>
    </lineage>
</organism>
<keyword evidence="5" id="KW-1185">Reference proteome</keyword>
<protein>
    <submittedName>
        <fullName evidence="4">Amidohydrolase</fullName>
    </submittedName>
</protein>
<dbReference type="RefSeq" id="WP_126776750.1">
    <property type="nucleotide sequence ID" value="NZ_PIPM01000005.1"/>
</dbReference>
<comment type="caution">
    <text evidence="4">The sequence shown here is derived from an EMBL/GenBank/DDBJ whole genome shotgun (WGS) entry which is preliminary data.</text>
</comment>
<dbReference type="PANTHER" id="PTHR23088">
    <property type="entry name" value="NITRILASE-RELATED"/>
    <property type="match status" value="1"/>
</dbReference>
<evidence type="ECO:0000259" key="3">
    <source>
        <dbReference type="PROSITE" id="PS50263"/>
    </source>
</evidence>
<dbReference type="CDD" id="cd07572">
    <property type="entry name" value="nit"/>
    <property type="match status" value="1"/>
</dbReference>
<dbReference type="PANTHER" id="PTHR23088:SF27">
    <property type="entry name" value="DEAMINATED GLUTATHIONE AMIDASE"/>
    <property type="match status" value="1"/>
</dbReference>
<dbReference type="InterPro" id="IPR045254">
    <property type="entry name" value="Nit1/2_C-N_Hydrolase"/>
</dbReference>
<dbReference type="PROSITE" id="PS01227">
    <property type="entry name" value="UPF0012"/>
    <property type="match status" value="1"/>
</dbReference>
<evidence type="ECO:0000256" key="1">
    <source>
        <dbReference type="ARBA" id="ARBA00010613"/>
    </source>
</evidence>
<gene>
    <name evidence="4" type="ORF">CWE11_06245</name>
</gene>
<dbReference type="Proteomes" id="UP000288405">
    <property type="component" value="Unassembled WGS sequence"/>
</dbReference>
<comment type="similarity">
    <text evidence="1">Belongs to the carbon-nitrogen hydrolase superfamily. NIT1/NIT2 family.</text>
</comment>
<proteinExistence type="inferred from homology"/>
<dbReference type="AlphaFoldDB" id="A0A432WI95"/>
<accession>A0A432WI95</accession>
<dbReference type="PROSITE" id="PS50263">
    <property type="entry name" value="CN_HYDROLASE"/>
    <property type="match status" value="1"/>
</dbReference>
<dbReference type="SUPFAM" id="SSF56317">
    <property type="entry name" value="Carbon-nitrogen hydrolase"/>
    <property type="match status" value="1"/>
</dbReference>
<evidence type="ECO:0000313" key="5">
    <source>
        <dbReference type="Proteomes" id="UP000288405"/>
    </source>
</evidence>
<name>A0A432WI95_9GAMM</name>
<dbReference type="OrthoDB" id="9811121at2"/>
<dbReference type="EMBL" id="PIPM01000005">
    <property type="protein sequence ID" value="RUO33441.1"/>
    <property type="molecule type" value="Genomic_DNA"/>
</dbReference>
<feature type="domain" description="CN hydrolase" evidence="3">
    <location>
        <begin position="1"/>
        <end position="253"/>
    </location>
</feature>
<dbReference type="InterPro" id="IPR001110">
    <property type="entry name" value="UPF0012_CS"/>
</dbReference>
<dbReference type="InterPro" id="IPR003010">
    <property type="entry name" value="C-N_Hydrolase"/>
</dbReference>